<feature type="signal peptide" evidence="10">
    <location>
        <begin position="1"/>
        <end position="27"/>
    </location>
</feature>
<name>A0A2D2AU11_9CAUL</name>
<evidence type="ECO:0000259" key="12">
    <source>
        <dbReference type="Pfam" id="PF07715"/>
    </source>
</evidence>
<dbReference type="Pfam" id="PF00593">
    <property type="entry name" value="TonB_dep_Rec_b-barrel"/>
    <property type="match status" value="1"/>
</dbReference>
<evidence type="ECO:0000259" key="11">
    <source>
        <dbReference type="Pfam" id="PF00593"/>
    </source>
</evidence>
<dbReference type="InterPro" id="IPR036942">
    <property type="entry name" value="Beta-barrel_TonB_sf"/>
</dbReference>
<evidence type="ECO:0000256" key="1">
    <source>
        <dbReference type="ARBA" id="ARBA00004571"/>
    </source>
</evidence>
<keyword evidence="3 8" id="KW-1134">Transmembrane beta strand</keyword>
<feature type="domain" description="TonB-dependent receptor plug" evidence="12">
    <location>
        <begin position="51"/>
        <end position="170"/>
    </location>
</feature>
<keyword evidence="10" id="KW-0732">Signal</keyword>
<evidence type="ECO:0000256" key="8">
    <source>
        <dbReference type="PROSITE-ProRule" id="PRU01360"/>
    </source>
</evidence>
<evidence type="ECO:0000256" key="10">
    <source>
        <dbReference type="SAM" id="SignalP"/>
    </source>
</evidence>
<sequence>MRRIGYLAGGSALAITLSLGLVSQAAAQGQSAPTDVEAVIVTGSLIRGTPENAAMPVDVIGAEELAKQGSPTTVELLKGLAVSNGVLGDTNQFDSRAQGSEGSGSVNLRGLGPTRTLVLFNGRRLPINPFALAGAGAVDTNIIPSAAVGRVEVLKDGAAATYGSDAIGGVVNFITRKNFEGLEVSGSYRVIDGSDGDYTLSAVYGWSNDTMNILLSAGWQHRSVLPVTERSWANRPYLDNPEGGWSAAGNPSSFIPLGSSANRFRDDQCSPLGGFSGFSGTTPVCYWHYTEYDNLVEKEDRYQIYGEWNLDLNDTTKLHVEGFYARTEVPDWKTSPSYALLSTPTALTSPVPGQYFVPGNNPGLLAYVAAHPGTIPGYNGTTGAAFNIPTAALGAGALVVASRPFGMGGNPMFNYGPSEGSRTFDAYRFAADLSGEFNPDLNWNIAISYGEEKGNRTGYDTVVSRYQLALRGLGGPNCNNIVAGQPGSTCLWFNPFSSAVPKNAITGQANPTYNAALANSEEVTRWFFQKAETEQTATLFVVEGLVSGKTGWSLPGGDVMWAAGAQWRKSTFKAWYNDISNRAKNPCIDTPINGSKTCASPQGPLAFLGVGSNVFLNQDLYAVYGEVVAPITDDFNATLAARYEDYGGAVGSTFDPKLSLRWQASDWLAFRGSIGTTFRAPPAIQLNDDFVTSLQGINGTFRAVDVYGNPNLKPESATTYSIGVIFEAGGFRATLDYWNFDFKDPIVTDPVSGLVAAVFPNGIGAGAQANCASPLAARFSFSGGATCASFASAAAASAAITRVRTNNVNGASIKTSGIDLIADWTFDDILGGALTIGGTTTYVHEYVTDATTIDGVVVAPAFDAVGKLNYQTTAYPLPQWKGSLYAEYNHGQHNVRWTVRYIDSYTDQRTAPFVSNPNGKTIDAFVSNDVTYRVFLPWDTTFALSVDNVFDKDPPFARLDLNYDPFTASGLGRTWKVALTKKF</sequence>
<accession>A0A2D2AU11</accession>
<organism evidence="13 14">
    <name type="scientific">Caulobacter mirabilis</name>
    <dbReference type="NCBI Taxonomy" id="69666"/>
    <lineage>
        <taxon>Bacteria</taxon>
        <taxon>Pseudomonadati</taxon>
        <taxon>Pseudomonadota</taxon>
        <taxon>Alphaproteobacteria</taxon>
        <taxon>Caulobacterales</taxon>
        <taxon>Caulobacteraceae</taxon>
        <taxon>Caulobacter</taxon>
    </lineage>
</organism>
<protein>
    <submittedName>
        <fullName evidence="13">TonB-dependent receptor</fullName>
    </submittedName>
</protein>
<evidence type="ECO:0000256" key="6">
    <source>
        <dbReference type="ARBA" id="ARBA00023136"/>
    </source>
</evidence>
<keyword evidence="2 8" id="KW-0813">Transport</keyword>
<evidence type="ECO:0000256" key="4">
    <source>
        <dbReference type="ARBA" id="ARBA00022692"/>
    </source>
</evidence>
<dbReference type="InterPro" id="IPR039426">
    <property type="entry name" value="TonB-dep_rcpt-like"/>
</dbReference>
<evidence type="ECO:0000256" key="9">
    <source>
        <dbReference type="RuleBase" id="RU003357"/>
    </source>
</evidence>
<dbReference type="InterPro" id="IPR000531">
    <property type="entry name" value="Beta-barrel_TonB"/>
</dbReference>
<keyword evidence="14" id="KW-1185">Reference proteome</keyword>
<reference evidence="13 14" key="1">
    <citation type="submission" date="2017-10" db="EMBL/GenBank/DDBJ databases">
        <title>Genome sequence of Caulobacter mirabilis FWC38.</title>
        <authorList>
            <person name="Fiebig A."/>
            <person name="Crosson S."/>
        </authorList>
    </citation>
    <scope>NUCLEOTIDE SEQUENCE [LARGE SCALE GENOMIC DNA]</scope>
    <source>
        <strain evidence="13 14">FWC 38</strain>
    </source>
</reference>
<dbReference type="PROSITE" id="PS52016">
    <property type="entry name" value="TONB_DEPENDENT_REC_3"/>
    <property type="match status" value="1"/>
</dbReference>
<dbReference type="Proteomes" id="UP000228945">
    <property type="component" value="Chromosome"/>
</dbReference>
<evidence type="ECO:0000256" key="7">
    <source>
        <dbReference type="ARBA" id="ARBA00023237"/>
    </source>
</evidence>
<comment type="subcellular location">
    <subcellularLocation>
        <location evidence="1 8">Cell outer membrane</location>
        <topology evidence="1 8">Multi-pass membrane protein</topology>
    </subcellularLocation>
</comment>
<comment type="similarity">
    <text evidence="8 9">Belongs to the TonB-dependent receptor family.</text>
</comment>
<feature type="chain" id="PRO_5013682577" evidence="10">
    <location>
        <begin position="28"/>
        <end position="983"/>
    </location>
</feature>
<dbReference type="InterPro" id="IPR037066">
    <property type="entry name" value="Plug_dom_sf"/>
</dbReference>
<dbReference type="GO" id="GO:0009279">
    <property type="term" value="C:cell outer membrane"/>
    <property type="evidence" value="ECO:0007669"/>
    <property type="project" value="UniProtKB-SubCell"/>
</dbReference>
<dbReference type="Gene3D" id="2.170.130.10">
    <property type="entry name" value="TonB-dependent receptor, plug domain"/>
    <property type="match status" value="1"/>
</dbReference>
<feature type="domain" description="TonB-dependent receptor-like beta-barrel" evidence="11">
    <location>
        <begin position="410"/>
        <end position="949"/>
    </location>
</feature>
<dbReference type="EMBL" id="CP024201">
    <property type="protein sequence ID" value="ATQ41486.1"/>
    <property type="molecule type" value="Genomic_DNA"/>
</dbReference>
<proteinExistence type="inferred from homology"/>
<keyword evidence="7 8" id="KW-0998">Cell outer membrane</keyword>
<dbReference type="CDD" id="cd01347">
    <property type="entry name" value="ligand_gated_channel"/>
    <property type="match status" value="1"/>
</dbReference>
<dbReference type="Gene3D" id="2.40.170.20">
    <property type="entry name" value="TonB-dependent receptor, beta-barrel domain"/>
    <property type="match status" value="1"/>
</dbReference>
<dbReference type="PANTHER" id="PTHR47234">
    <property type="match status" value="1"/>
</dbReference>
<evidence type="ECO:0000256" key="5">
    <source>
        <dbReference type="ARBA" id="ARBA00023077"/>
    </source>
</evidence>
<dbReference type="KEGG" id="cmb:CSW64_03175"/>
<dbReference type="InterPro" id="IPR012910">
    <property type="entry name" value="Plug_dom"/>
</dbReference>
<evidence type="ECO:0000256" key="2">
    <source>
        <dbReference type="ARBA" id="ARBA00022448"/>
    </source>
</evidence>
<dbReference type="OrthoDB" id="7051241at2"/>
<gene>
    <name evidence="13" type="ORF">CSW64_03175</name>
</gene>
<dbReference type="SUPFAM" id="SSF56935">
    <property type="entry name" value="Porins"/>
    <property type="match status" value="1"/>
</dbReference>
<keyword evidence="5 9" id="KW-0798">TonB box</keyword>
<keyword evidence="6 8" id="KW-0472">Membrane</keyword>
<dbReference type="AlphaFoldDB" id="A0A2D2AU11"/>
<dbReference type="PANTHER" id="PTHR47234:SF2">
    <property type="entry name" value="TONB-DEPENDENT RECEPTOR"/>
    <property type="match status" value="1"/>
</dbReference>
<dbReference type="Pfam" id="PF07715">
    <property type="entry name" value="Plug"/>
    <property type="match status" value="1"/>
</dbReference>
<evidence type="ECO:0000256" key="3">
    <source>
        <dbReference type="ARBA" id="ARBA00022452"/>
    </source>
</evidence>
<keyword evidence="4 8" id="KW-0812">Transmembrane</keyword>
<evidence type="ECO:0000313" key="14">
    <source>
        <dbReference type="Proteomes" id="UP000228945"/>
    </source>
</evidence>
<dbReference type="RefSeq" id="WP_099620742.1">
    <property type="nucleotide sequence ID" value="NZ_CP024201.1"/>
</dbReference>
<evidence type="ECO:0000313" key="13">
    <source>
        <dbReference type="EMBL" id="ATQ41486.1"/>
    </source>
</evidence>
<keyword evidence="13" id="KW-0675">Receptor</keyword>